<evidence type="ECO:0000313" key="3">
    <source>
        <dbReference type="Proteomes" id="UP000017842"/>
    </source>
</evidence>
<protein>
    <recommendedName>
        <fullName evidence="1">DUF4145 domain-containing protein</fullName>
    </recommendedName>
</protein>
<dbReference type="OrthoDB" id="6402073at2"/>
<dbReference type="STRING" id="1116472.MGMO_11c00540"/>
<sequence length="220" mass="25530">MKNLKFCTYCDANTVQKMVFETSKWHVHEVAFKKEKTDLSESTYTLKEITEQVCQCLGCERIHIYYTEEIPTSDPKYKPHEYQVPKKLERVQPNWFKDINLDYFDLLGELYSNYNQGNYISFSICSRTLVDTILTESIGDIGGFAEKLTKFKSNGYITNTQYEILKFLVNSGNASAHRAYKPSKDIASNILDIVEHILKEDVLAKKSLKQVNEIPKRNIE</sequence>
<dbReference type="AlphaFoldDB" id="V5C5K8"/>
<dbReference type="Proteomes" id="UP000017842">
    <property type="component" value="Unassembled WGS sequence"/>
</dbReference>
<name>V5C5K8_9GAMM</name>
<comment type="caution">
    <text evidence="2">The sequence shown here is derived from an EMBL/GenBank/DDBJ whole genome shotgun (WGS) entry which is preliminary data.</text>
</comment>
<dbReference type="eggNOG" id="ENOG5032H6K">
    <property type="taxonomic scope" value="Bacteria"/>
</dbReference>
<evidence type="ECO:0000259" key="1">
    <source>
        <dbReference type="Pfam" id="PF13643"/>
    </source>
</evidence>
<dbReference type="EMBL" id="AYLO01000011">
    <property type="protein sequence ID" value="ESS73747.1"/>
    <property type="molecule type" value="Genomic_DNA"/>
</dbReference>
<dbReference type="Pfam" id="PF13643">
    <property type="entry name" value="DUF4145"/>
    <property type="match status" value="1"/>
</dbReference>
<accession>V5C5K8</accession>
<feature type="domain" description="DUF4145" evidence="1">
    <location>
        <begin position="119"/>
        <end position="195"/>
    </location>
</feature>
<gene>
    <name evidence="2" type="ORF">MGMO_11c00540</name>
</gene>
<organism evidence="2 3">
    <name type="scientific">Methyloglobulus morosus KoM1</name>
    <dbReference type="NCBI Taxonomy" id="1116472"/>
    <lineage>
        <taxon>Bacteria</taxon>
        <taxon>Pseudomonadati</taxon>
        <taxon>Pseudomonadota</taxon>
        <taxon>Gammaproteobacteria</taxon>
        <taxon>Methylococcales</taxon>
        <taxon>Methylococcaceae</taxon>
        <taxon>Methyloglobulus</taxon>
    </lineage>
</organism>
<dbReference type="RefSeq" id="WP_023493337.1">
    <property type="nucleotide sequence ID" value="NZ_AYLO01000011.1"/>
</dbReference>
<keyword evidence="3" id="KW-1185">Reference proteome</keyword>
<evidence type="ECO:0000313" key="2">
    <source>
        <dbReference type="EMBL" id="ESS73747.1"/>
    </source>
</evidence>
<proteinExistence type="predicted"/>
<dbReference type="InterPro" id="IPR025285">
    <property type="entry name" value="DUF4145"/>
</dbReference>
<reference evidence="2 3" key="1">
    <citation type="journal article" date="2013" name="Genome Announc.">
        <title>Draft Genome Sequence of the Methanotrophic Gammaproteobacterium Methyloglobulus morosus DSM 22980 Strain KoM1.</title>
        <authorList>
            <person name="Poehlein A."/>
            <person name="Deutzmann J.S."/>
            <person name="Daniel R."/>
            <person name="Simeonova D.D."/>
        </authorList>
    </citation>
    <scope>NUCLEOTIDE SEQUENCE [LARGE SCALE GENOMIC DNA]</scope>
    <source>
        <strain evidence="2 3">KoM1</strain>
    </source>
</reference>